<evidence type="ECO:0000313" key="5">
    <source>
        <dbReference type="Proteomes" id="UP001287356"/>
    </source>
</evidence>
<dbReference type="GO" id="GO:0016491">
    <property type="term" value="F:oxidoreductase activity"/>
    <property type="evidence" value="ECO:0007669"/>
    <property type="project" value="UniProtKB-KW"/>
</dbReference>
<evidence type="ECO:0008006" key="6">
    <source>
        <dbReference type="Google" id="ProtNLM"/>
    </source>
</evidence>
<dbReference type="Proteomes" id="UP001287356">
    <property type="component" value="Unassembled WGS sequence"/>
</dbReference>
<name>A0AAE0NAR9_9PEZI</name>
<dbReference type="Pfam" id="PF00106">
    <property type="entry name" value="adh_short"/>
    <property type="match status" value="1"/>
</dbReference>
<reference evidence="4" key="1">
    <citation type="journal article" date="2023" name="Mol. Phylogenet. Evol.">
        <title>Genome-scale phylogeny and comparative genomics of the fungal order Sordariales.</title>
        <authorList>
            <person name="Hensen N."/>
            <person name="Bonometti L."/>
            <person name="Westerberg I."/>
            <person name="Brannstrom I.O."/>
            <person name="Guillou S."/>
            <person name="Cros-Aarteil S."/>
            <person name="Calhoun S."/>
            <person name="Haridas S."/>
            <person name="Kuo A."/>
            <person name="Mondo S."/>
            <person name="Pangilinan J."/>
            <person name="Riley R."/>
            <person name="LaButti K."/>
            <person name="Andreopoulos B."/>
            <person name="Lipzen A."/>
            <person name="Chen C."/>
            <person name="Yan M."/>
            <person name="Daum C."/>
            <person name="Ng V."/>
            <person name="Clum A."/>
            <person name="Steindorff A."/>
            <person name="Ohm R.A."/>
            <person name="Martin F."/>
            <person name="Silar P."/>
            <person name="Natvig D.O."/>
            <person name="Lalanne C."/>
            <person name="Gautier V."/>
            <person name="Ament-Velasquez S.L."/>
            <person name="Kruys A."/>
            <person name="Hutchinson M.I."/>
            <person name="Powell A.J."/>
            <person name="Barry K."/>
            <person name="Miller A.N."/>
            <person name="Grigoriev I.V."/>
            <person name="Debuchy R."/>
            <person name="Gladieux P."/>
            <person name="Hiltunen Thoren M."/>
            <person name="Johannesson H."/>
        </authorList>
    </citation>
    <scope>NUCLEOTIDE SEQUENCE</scope>
    <source>
        <strain evidence="4">CBS 958.72</strain>
    </source>
</reference>
<keyword evidence="5" id="KW-1185">Reference proteome</keyword>
<dbReference type="InterPro" id="IPR002347">
    <property type="entry name" value="SDR_fam"/>
</dbReference>
<dbReference type="SUPFAM" id="SSF51735">
    <property type="entry name" value="NAD(P)-binding Rossmann-fold domains"/>
    <property type="match status" value="1"/>
</dbReference>
<evidence type="ECO:0000256" key="1">
    <source>
        <dbReference type="ARBA" id="ARBA00006484"/>
    </source>
</evidence>
<keyword evidence="2" id="KW-0521">NADP</keyword>
<organism evidence="4 5">
    <name type="scientific">Lasiosphaeria ovina</name>
    <dbReference type="NCBI Taxonomy" id="92902"/>
    <lineage>
        <taxon>Eukaryota</taxon>
        <taxon>Fungi</taxon>
        <taxon>Dikarya</taxon>
        <taxon>Ascomycota</taxon>
        <taxon>Pezizomycotina</taxon>
        <taxon>Sordariomycetes</taxon>
        <taxon>Sordariomycetidae</taxon>
        <taxon>Sordariales</taxon>
        <taxon>Lasiosphaeriaceae</taxon>
        <taxon>Lasiosphaeria</taxon>
    </lineage>
</organism>
<dbReference type="PRINTS" id="PR00081">
    <property type="entry name" value="GDHRDH"/>
</dbReference>
<evidence type="ECO:0000313" key="4">
    <source>
        <dbReference type="EMBL" id="KAK3376393.1"/>
    </source>
</evidence>
<evidence type="ECO:0000256" key="2">
    <source>
        <dbReference type="ARBA" id="ARBA00022857"/>
    </source>
</evidence>
<dbReference type="EMBL" id="JAULSN010000003">
    <property type="protein sequence ID" value="KAK3376393.1"/>
    <property type="molecule type" value="Genomic_DNA"/>
</dbReference>
<comment type="caution">
    <text evidence="4">The sequence shown here is derived from an EMBL/GenBank/DDBJ whole genome shotgun (WGS) entry which is preliminary data.</text>
</comment>
<gene>
    <name evidence="4" type="ORF">B0T24DRAFT_699919</name>
</gene>
<accession>A0AAE0NAR9</accession>
<keyword evidence="3" id="KW-0560">Oxidoreductase</keyword>
<sequence length="226" mass="24091">MTFSSTWTQFPPCGPLTEANLPNQAGKVVIVTGGSSGLGFELSRILYGAGAKLYILTRSKEHANDAVSRITALYSKRDGQQDGMRQIGSLEYIYMDLADLATVKAATAANGGRLDVLFYNAGTDAVKKATLTARGHEFLFGVNGLGGFLLARLLQPVLAQTAARPGTAADTLANAVAGRYAIPDGRWHPGGMRDDLLGALRSADEGGSGRAAEYYDRCEERVREFL</sequence>
<comment type="similarity">
    <text evidence="1">Belongs to the short-chain dehydrogenases/reductases (SDR) family.</text>
</comment>
<evidence type="ECO:0000256" key="3">
    <source>
        <dbReference type="ARBA" id="ARBA00023002"/>
    </source>
</evidence>
<dbReference type="PANTHER" id="PTHR24320">
    <property type="entry name" value="RETINOL DEHYDROGENASE"/>
    <property type="match status" value="1"/>
</dbReference>
<reference evidence="4" key="2">
    <citation type="submission" date="2023-06" db="EMBL/GenBank/DDBJ databases">
        <authorList>
            <consortium name="Lawrence Berkeley National Laboratory"/>
            <person name="Haridas S."/>
            <person name="Hensen N."/>
            <person name="Bonometti L."/>
            <person name="Westerberg I."/>
            <person name="Brannstrom I.O."/>
            <person name="Guillou S."/>
            <person name="Cros-Aarteil S."/>
            <person name="Calhoun S."/>
            <person name="Kuo A."/>
            <person name="Mondo S."/>
            <person name="Pangilinan J."/>
            <person name="Riley R."/>
            <person name="Labutti K."/>
            <person name="Andreopoulos B."/>
            <person name="Lipzen A."/>
            <person name="Chen C."/>
            <person name="Yanf M."/>
            <person name="Daum C."/>
            <person name="Ng V."/>
            <person name="Clum A."/>
            <person name="Steindorff A."/>
            <person name="Ohm R."/>
            <person name="Martin F."/>
            <person name="Silar P."/>
            <person name="Natvig D."/>
            <person name="Lalanne C."/>
            <person name="Gautier V."/>
            <person name="Ament-Velasquez S.L."/>
            <person name="Kruys A."/>
            <person name="Hutchinson M.I."/>
            <person name="Powell A.J."/>
            <person name="Barry K."/>
            <person name="Miller A.N."/>
            <person name="Grigoriev I.V."/>
            <person name="Debuchy R."/>
            <person name="Gladieux P."/>
            <person name="Thoren M.H."/>
            <person name="Johannesson H."/>
        </authorList>
    </citation>
    <scope>NUCLEOTIDE SEQUENCE</scope>
    <source>
        <strain evidence="4">CBS 958.72</strain>
    </source>
</reference>
<dbReference type="AlphaFoldDB" id="A0AAE0NAR9"/>
<protein>
    <recommendedName>
        <fullName evidence="6">NAD(P)-binding protein</fullName>
    </recommendedName>
</protein>
<proteinExistence type="inferred from homology"/>
<dbReference type="Gene3D" id="3.40.50.720">
    <property type="entry name" value="NAD(P)-binding Rossmann-like Domain"/>
    <property type="match status" value="1"/>
</dbReference>
<dbReference type="InterPro" id="IPR036291">
    <property type="entry name" value="NAD(P)-bd_dom_sf"/>
</dbReference>
<dbReference type="PANTHER" id="PTHR24320:SF236">
    <property type="entry name" value="SHORT-CHAIN DEHYDROGENASE-RELATED"/>
    <property type="match status" value="1"/>
</dbReference>